<sequence>MTLLFFEVFSRLIYICMCSNQFSKHLFHSFAGRSKTAFLNASTASSGDWNL</sequence>
<dbReference type="AlphaFoldDB" id="A0A9P0K9F0"/>
<name>A0A9P0K9F0_ACAOB</name>
<evidence type="ECO:0000313" key="2">
    <source>
        <dbReference type="Proteomes" id="UP001152888"/>
    </source>
</evidence>
<proteinExistence type="predicted"/>
<evidence type="ECO:0000313" key="1">
    <source>
        <dbReference type="EMBL" id="CAH1970119.1"/>
    </source>
</evidence>
<gene>
    <name evidence="1" type="ORF">ACAOBT_LOCUS8749</name>
</gene>
<dbReference type="Proteomes" id="UP001152888">
    <property type="component" value="Unassembled WGS sequence"/>
</dbReference>
<dbReference type="EMBL" id="CAKOFQ010006769">
    <property type="protein sequence ID" value="CAH1970119.1"/>
    <property type="molecule type" value="Genomic_DNA"/>
</dbReference>
<comment type="caution">
    <text evidence="1">The sequence shown here is derived from an EMBL/GenBank/DDBJ whole genome shotgun (WGS) entry which is preliminary data.</text>
</comment>
<organism evidence="1 2">
    <name type="scientific">Acanthoscelides obtectus</name>
    <name type="common">Bean weevil</name>
    <name type="synonym">Bruchus obtectus</name>
    <dbReference type="NCBI Taxonomy" id="200917"/>
    <lineage>
        <taxon>Eukaryota</taxon>
        <taxon>Metazoa</taxon>
        <taxon>Ecdysozoa</taxon>
        <taxon>Arthropoda</taxon>
        <taxon>Hexapoda</taxon>
        <taxon>Insecta</taxon>
        <taxon>Pterygota</taxon>
        <taxon>Neoptera</taxon>
        <taxon>Endopterygota</taxon>
        <taxon>Coleoptera</taxon>
        <taxon>Polyphaga</taxon>
        <taxon>Cucujiformia</taxon>
        <taxon>Chrysomeloidea</taxon>
        <taxon>Chrysomelidae</taxon>
        <taxon>Bruchinae</taxon>
        <taxon>Bruchini</taxon>
        <taxon>Acanthoscelides</taxon>
    </lineage>
</organism>
<accession>A0A9P0K9F0</accession>
<keyword evidence="2" id="KW-1185">Reference proteome</keyword>
<reference evidence="1" key="1">
    <citation type="submission" date="2022-03" db="EMBL/GenBank/DDBJ databases">
        <authorList>
            <person name="Sayadi A."/>
        </authorList>
    </citation>
    <scope>NUCLEOTIDE SEQUENCE</scope>
</reference>
<protein>
    <submittedName>
        <fullName evidence="1">Uncharacterized protein</fullName>
    </submittedName>
</protein>